<name>A0A4R8LYG1_9BURK</name>
<keyword evidence="2" id="KW-1185">Reference proteome</keyword>
<accession>A0A4R8LYG1</accession>
<dbReference type="AlphaFoldDB" id="A0A4R8LYG1"/>
<protein>
    <submittedName>
        <fullName evidence="1">Uncharacterized protein</fullName>
    </submittedName>
</protein>
<organism evidence="1 2">
    <name type="scientific">Paraburkholderia rhizosphaerae</name>
    <dbReference type="NCBI Taxonomy" id="480658"/>
    <lineage>
        <taxon>Bacteria</taxon>
        <taxon>Pseudomonadati</taxon>
        <taxon>Pseudomonadota</taxon>
        <taxon>Betaproteobacteria</taxon>
        <taxon>Burkholderiales</taxon>
        <taxon>Burkholderiaceae</taxon>
        <taxon>Paraburkholderia</taxon>
    </lineage>
</organism>
<dbReference type="RefSeq" id="WP_134191609.1">
    <property type="nucleotide sequence ID" value="NZ_JBHLUW010000056.1"/>
</dbReference>
<dbReference type="EMBL" id="SORE01000006">
    <property type="protein sequence ID" value="TDY51837.1"/>
    <property type="molecule type" value="Genomic_DNA"/>
</dbReference>
<gene>
    <name evidence="1" type="ORF">BX592_106131</name>
</gene>
<proteinExistence type="predicted"/>
<reference evidence="1 2" key="1">
    <citation type="submission" date="2019-03" db="EMBL/GenBank/DDBJ databases">
        <title>Genomic Encyclopedia of Type Strains, Phase III (KMG-III): the genomes of soil and plant-associated and newly described type strains.</title>
        <authorList>
            <person name="Whitman W."/>
        </authorList>
    </citation>
    <scope>NUCLEOTIDE SEQUENCE [LARGE SCALE GENOMIC DNA]</scope>
    <source>
        <strain evidence="1 2">LMG 29544</strain>
    </source>
</reference>
<comment type="caution">
    <text evidence="1">The sequence shown here is derived from an EMBL/GenBank/DDBJ whole genome shotgun (WGS) entry which is preliminary data.</text>
</comment>
<evidence type="ECO:0000313" key="2">
    <source>
        <dbReference type="Proteomes" id="UP000295509"/>
    </source>
</evidence>
<sequence length="73" mass="8029">MAASILALPTHPLDGLPLDSDLLLTLELEDLMLMPAKRIEEVIAGIPPGEMRGFFWGVLHMRNMLDACMGLLL</sequence>
<dbReference type="OrthoDB" id="8928229at2"/>
<evidence type="ECO:0000313" key="1">
    <source>
        <dbReference type="EMBL" id="TDY51837.1"/>
    </source>
</evidence>
<dbReference type="Proteomes" id="UP000295509">
    <property type="component" value="Unassembled WGS sequence"/>
</dbReference>